<organism evidence="1 2">
    <name type="scientific">Paxillus rubicundulus Ve08.2h10</name>
    <dbReference type="NCBI Taxonomy" id="930991"/>
    <lineage>
        <taxon>Eukaryota</taxon>
        <taxon>Fungi</taxon>
        <taxon>Dikarya</taxon>
        <taxon>Basidiomycota</taxon>
        <taxon>Agaricomycotina</taxon>
        <taxon>Agaricomycetes</taxon>
        <taxon>Agaricomycetidae</taxon>
        <taxon>Boletales</taxon>
        <taxon>Paxilineae</taxon>
        <taxon>Paxillaceae</taxon>
        <taxon>Paxillus</taxon>
    </lineage>
</organism>
<dbReference type="EMBL" id="KN824854">
    <property type="protein sequence ID" value="KIK99620.1"/>
    <property type="molecule type" value="Genomic_DNA"/>
</dbReference>
<keyword evidence="2" id="KW-1185">Reference proteome</keyword>
<accession>A0A0D0ECM3</accession>
<name>A0A0D0ECM3_9AGAM</name>
<evidence type="ECO:0000313" key="2">
    <source>
        <dbReference type="Proteomes" id="UP000054538"/>
    </source>
</evidence>
<reference evidence="1 2" key="1">
    <citation type="submission" date="2014-04" db="EMBL/GenBank/DDBJ databases">
        <authorList>
            <consortium name="DOE Joint Genome Institute"/>
            <person name="Kuo A."/>
            <person name="Kohler A."/>
            <person name="Jargeat P."/>
            <person name="Nagy L.G."/>
            <person name="Floudas D."/>
            <person name="Copeland A."/>
            <person name="Barry K.W."/>
            <person name="Cichocki N."/>
            <person name="Veneault-Fourrey C."/>
            <person name="LaButti K."/>
            <person name="Lindquist E.A."/>
            <person name="Lipzen A."/>
            <person name="Lundell T."/>
            <person name="Morin E."/>
            <person name="Murat C."/>
            <person name="Sun H."/>
            <person name="Tunlid A."/>
            <person name="Henrissat B."/>
            <person name="Grigoriev I.V."/>
            <person name="Hibbett D.S."/>
            <person name="Martin F."/>
            <person name="Nordberg H.P."/>
            <person name="Cantor M.N."/>
            <person name="Hua S.X."/>
        </authorList>
    </citation>
    <scope>NUCLEOTIDE SEQUENCE [LARGE SCALE GENOMIC DNA]</scope>
    <source>
        <strain evidence="1 2">Ve08.2h10</strain>
    </source>
</reference>
<proteinExistence type="predicted"/>
<dbReference type="InParanoid" id="A0A0D0ECM3"/>
<protein>
    <submittedName>
        <fullName evidence="1">Uncharacterized protein</fullName>
    </submittedName>
</protein>
<dbReference type="HOGENOM" id="CLU_006344_16_0_1"/>
<sequence>TYPCTVICWFNKIADEPDEDTSMWMVHPSHLANNSPNYAVVHINSIYCVAHLAPIYRSHFVSPNIQWATKVLQSFYVNKFVDHHTFEIAS</sequence>
<evidence type="ECO:0000313" key="1">
    <source>
        <dbReference type="EMBL" id="KIK99620.1"/>
    </source>
</evidence>
<dbReference type="OrthoDB" id="3187773at2759"/>
<dbReference type="AlphaFoldDB" id="A0A0D0ECM3"/>
<gene>
    <name evidence="1" type="ORF">PAXRUDRAFT_131715</name>
</gene>
<feature type="non-terminal residue" evidence="1">
    <location>
        <position position="1"/>
    </location>
</feature>
<dbReference type="Proteomes" id="UP000054538">
    <property type="component" value="Unassembled WGS sequence"/>
</dbReference>
<reference evidence="2" key="2">
    <citation type="submission" date="2015-01" db="EMBL/GenBank/DDBJ databases">
        <title>Evolutionary Origins and Diversification of the Mycorrhizal Mutualists.</title>
        <authorList>
            <consortium name="DOE Joint Genome Institute"/>
            <consortium name="Mycorrhizal Genomics Consortium"/>
            <person name="Kohler A."/>
            <person name="Kuo A."/>
            <person name="Nagy L.G."/>
            <person name="Floudas D."/>
            <person name="Copeland A."/>
            <person name="Barry K.W."/>
            <person name="Cichocki N."/>
            <person name="Veneault-Fourrey C."/>
            <person name="LaButti K."/>
            <person name="Lindquist E.A."/>
            <person name="Lipzen A."/>
            <person name="Lundell T."/>
            <person name="Morin E."/>
            <person name="Murat C."/>
            <person name="Riley R."/>
            <person name="Ohm R."/>
            <person name="Sun H."/>
            <person name="Tunlid A."/>
            <person name="Henrissat B."/>
            <person name="Grigoriev I.V."/>
            <person name="Hibbett D.S."/>
            <person name="Martin F."/>
        </authorList>
    </citation>
    <scope>NUCLEOTIDE SEQUENCE [LARGE SCALE GENOMIC DNA]</scope>
    <source>
        <strain evidence="2">Ve08.2h10</strain>
    </source>
</reference>